<dbReference type="Pfam" id="PF00440">
    <property type="entry name" value="TetR_N"/>
    <property type="match status" value="1"/>
</dbReference>
<dbReference type="SUPFAM" id="SSF48498">
    <property type="entry name" value="Tetracyclin repressor-like, C-terminal domain"/>
    <property type="match status" value="1"/>
</dbReference>
<accession>A0A5S9Q617</accession>
<keyword evidence="2 4" id="KW-0238">DNA-binding</keyword>
<dbReference type="EMBL" id="CACSII010000016">
    <property type="protein sequence ID" value="CAA0109650.1"/>
    <property type="molecule type" value="Genomic_DNA"/>
</dbReference>
<evidence type="ECO:0000259" key="5">
    <source>
        <dbReference type="PROSITE" id="PS50977"/>
    </source>
</evidence>
<feature type="domain" description="HTH tetR-type" evidence="5">
    <location>
        <begin position="11"/>
        <end position="71"/>
    </location>
</feature>
<keyword evidence="1" id="KW-0805">Transcription regulation</keyword>
<dbReference type="Pfam" id="PF16925">
    <property type="entry name" value="TetR_C_13"/>
    <property type="match status" value="1"/>
</dbReference>
<feature type="DNA-binding region" description="H-T-H motif" evidence="4">
    <location>
        <begin position="34"/>
        <end position="53"/>
    </location>
</feature>
<evidence type="ECO:0000256" key="1">
    <source>
        <dbReference type="ARBA" id="ARBA00023015"/>
    </source>
</evidence>
<dbReference type="PANTHER" id="PTHR47506:SF6">
    <property type="entry name" value="HTH-TYPE TRANSCRIPTIONAL REPRESSOR NEMR"/>
    <property type="match status" value="1"/>
</dbReference>
<reference evidence="6 7" key="1">
    <citation type="submission" date="2019-11" db="EMBL/GenBank/DDBJ databases">
        <authorList>
            <person name="Holert J."/>
        </authorList>
    </citation>
    <scope>NUCLEOTIDE SEQUENCE [LARGE SCALE GENOMIC DNA]</scope>
    <source>
        <strain evidence="6">BC5_2</strain>
    </source>
</reference>
<dbReference type="InterPro" id="IPR001647">
    <property type="entry name" value="HTH_TetR"/>
</dbReference>
<evidence type="ECO:0000313" key="7">
    <source>
        <dbReference type="Proteomes" id="UP000434580"/>
    </source>
</evidence>
<organism evidence="6 7">
    <name type="scientific">BD1-7 clade bacterium</name>
    <dbReference type="NCBI Taxonomy" id="2029982"/>
    <lineage>
        <taxon>Bacteria</taxon>
        <taxon>Pseudomonadati</taxon>
        <taxon>Pseudomonadota</taxon>
        <taxon>Gammaproteobacteria</taxon>
        <taxon>Cellvibrionales</taxon>
        <taxon>Spongiibacteraceae</taxon>
        <taxon>BD1-7 clade</taxon>
    </lineage>
</organism>
<protein>
    <submittedName>
        <fullName evidence="6">Transcriptional regulator AcuR</fullName>
    </submittedName>
</protein>
<dbReference type="GO" id="GO:0003677">
    <property type="term" value="F:DNA binding"/>
    <property type="evidence" value="ECO:0007669"/>
    <property type="project" value="UniProtKB-UniRule"/>
</dbReference>
<dbReference type="InterPro" id="IPR009057">
    <property type="entry name" value="Homeodomain-like_sf"/>
</dbReference>
<evidence type="ECO:0000256" key="2">
    <source>
        <dbReference type="ARBA" id="ARBA00023125"/>
    </source>
</evidence>
<dbReference type="Proteomes" id="UP000434580">
    <property type="component" value="Unassembled WGS sequence"/>
</dbReference>
<gene>
    <name evidence="6" type="primary">acuR_1</name>
    <name evidence="6" type="ORF">DPBNPPHM_01305</name>
</gene>
<proteinExistence type="predicted"/>
<dbReference type="PANTHER" id="PTHR47506">
    <property type="entry name" value="TRANSCRIPTIONAL REGULATORY PROTEIN"/>
    <property type="match status" value="1"/>
</dbReference>
<dbReference type="InterPro" id="IPR011075">
    <property type="entry name" value="TetR_C"/>
</dbReference>
<dbReference type="AlphaFoldDB" id="A0A5S9Q617"/>
<dbReference type="PROSITE" id="PS50977">
    <property type="entry name" value="HTH_TETR_2"/>
    <property type="match status" value="1"/>
</dbReference>
<evidence type="ECO:0000313" key="6">
    <source>
        <dbReference type="EMBL" id="CAA0109650.1"/>
    </source>
</evidence>
<dbReference type="InterPro" id="IPR036271">
    <property type="entry name" value="Tet_transcr_reg_TetR-rel_C_sf"/>
</dbReference>
<evidence type="ECO:0000256" key="4">
    <source>
        <dbReference type="PROSITE-ProRule" id="PRU00335"/>
    </source>
</evidence>
<dbReference type="Gene3D" id="1.10.357.10">
    <property type="entry name" value="Tetracycline Repressor, domain 2"/>
    <property type="match status" value="1"/>
</dbReference>
<sequence length="207" mass="23120">MNIMNRPRRSEHVREALIQAGMEQISHFGYHGTGIKQILDEVKVPKGSFYNFFASKEAFVAEVIQAYIADTQQQQQAFVTGAGKDLSAKEQLRTIYEYSVNKIAATDFRSSCLIGSLSIEIGAESEECRAELKNASQQWIDFFTDLISQAQDAGDIRNDLSAAQLAKIYWATWEGALIKLQMNKDITPAIETMALMLDDLMRPNSAG</sequence>
<evidence type="ECO:0000256" key="3">
    <source>
        <dbReference type="ARBA" id="ARBA00023163"/>
    </source>
</evidence>
<keyword evidence="3" id="KW-0804">Transcription</keyword>
<name>A0A5S9Q617_9GAMM</name>
<dbReference type="SUPFAM" id="SSF46689">
    <property type="entry name" value="Homeodomain-like"/>
    <property type="match status" value="1"/>
</dbReference>